<reference evidence="1 2" key="1">
    <citation type="submission" date="2017-11" db="EMBL/GenBank/DDBJ databases">
        <title>Draft genome of actinobacteria isolated from guarana (Paullinia cupana (Mart.) Ducke.</title>
        <authorList>
            <person name="Siqueira K.A."/>
            <person name="Liotti R.G."/>
            <person name="Mendes T.A.O."/>
            <person name="Soares M.A."/>
        </authorList>
    </citation>
    <scope>NUCLEOTIDE SEQUENCE [LARGE SCALE GENOMIC DNA]</scope>
    <source>
        <strain evidence="1 2">193</strain>
    </source>
</reference>
<proteinExistence type="predicted"/>
<dbReference type="EMBL" id="PENI01000028">
    <property type="protein sequence ID" value="RMB81735.1"/>
    <property type="molecule type" value="Genomic_DNA"/>
</dbReference>
<evidence type="ECO:0000313" key="1">
    <source>
        <dbReference type="EMBL" id="RMB81735.1"/>
    </source>
</evidence>
<organism evidence="1 2">
    <name type="scientific">Streptomyces shenzhenensis</name>
    <dbReference type="NCBI Taxonomy" id="943815"/>
    <lineage>
        <taxon>Bacteria</taxon>
        <taxon>Bacillati</taxon>
        <taxon>Actinomycetota</taxon>
        <taxon>Actinomycetes</taxon>
        <taxon>Kitasatosporales</taxon>
        <taxon>Streptomycetaceae</taxon>
        <taxon>Streptomyces</taxon>
    </lineage>
</organism>
<evidence type="ECO:0008006" key="3">
    <source>
        <dbReference type="Google" id="ProtNLM"/>
    </source>
</evidence>
<name>A0A3M0HYM3_9ACTN</name>
<gene>
    <name evidence="1" type="ORF">CTZ28_33325</name>
</gene>
<evidence type="ECO:0000313" key="2">
    <source>
        <dbReference type="Proteomes" id="UP000270471"/>
    </source>
</evidence>
<dbReference type="AlphaFoldDB" id="A0A3M0HYM3"/>
<comment type="caution">
    <text evidence="1">The sequence shown here is derived from an EMBL/GenBank/DDBJ whole genome shotgun (WGS) entry which is preliminary data.</text>
</comment>
<accession>A0A3M0HYM3</accession>
<dbReference type="Proteomes" id="UP000270471">
    <property type="component" value="Unassembled WGS sequence"/>
</dbReference>
<keyword evidence="2" id="KW-1185">Reference proteome</keyword>
<sequence length="136" mass="15143">MPLPACLTTSIQDRSWMDLANSPRIEEVFGQTPVRPRFYSTSGITAATKWWRNELDEETLQCYLGTSEECATPGNISRMKTVIIGDLGPDLPFVLDYRDSLADPSVAFLGEGDAWRRVSENVCDLLAMLGSQRPDV</sequence>
<protein>
    <recommendedName>
        <fullName evidence="3">SMI1/KNR4 family protein</fullName>
    </recommendedName>
</protein>